<gene>
    <name evidence="1" type="ORF">QEO92_00840</name>
</gene>
<proteinExistence type="predicted"/>
<dbReference type="RefSeq" id="WP_227701840.1">
    <property type="nucleotide sequence ID" value="NZ_CP123000.1"/>
</dbReference>
<keyword evidence="1" id="KW-0808">Transferase</keyword>
<dbReference type="EMBL" id="CP123000">
    <property type="protein sequence ID" value="WGI68680.1"/>
    <property type="molecule type" value="Genomic_DNA"/>
</dbReference>
<name>A0ABY8M2A5_9HYPH</name>
<organism evidence="1 2">
    <name type="scientific">Neorhizobium petrolearium</name>
    <dbReference type="NCBI Taxonomy" id="515361"/>
    <lineage>
        <taxon>Bacteria</taxon>
        <taxon>Pseudomonadati</taxon>
        <taxon>Pseudomonadota</taxon>
        <taxon>Alphaproteobacteria</taxon>
        <taxon>Hyphomicrobiales</taxon>
        <taxon>Rhizobiaceae</taxon>
        <taxon>Rhizobium/Agrobacterium group</taxon>
        <taxon>Neorhizobium</taxon>
    </lineage>
</organism>
<dbReference type="GO" id="GO:0008168">
    <property type="term" value="F:methyltransferase activity"/>
    <property type="evidence" value="ECO:0007669"/>
    <property type="project" value="UniProtKB-KW"/>
</dbReference>
<dbReference type="Pfam" id="PF13489">
    <property type="entry name" value="Methyltransf_23"/>
    <property type="match status" value="1"/>
</dbReference>
<protein>
    <submittedName>
        <fullName evidence="1">Methyltransferase domain-containing protein</fullName>
    </submittedName>
</protein>
<keyword evidence="1" id="KW-0489">Methyltransferase</keyword>
<keyword evidence="2" id="KW-1185">Reference proteome</keyword>
<evidence type="ECO:0000313" key="2">
    <source>
        <dbReference type="Proteomes" id="UP001227095"/>
    </source>
</evidence>
<dbReference type="Gene3D" id="3.40.50.150">
    <property type="entry name" value="Vaccinia Virus protein VP39"/>
    <property type="match status" value="1"/>
</dbReference>
<dbReference type="Proteomes" id="UP001227095">
    <property type="component" value="Chromosome"/>
</dbReference>
<sequence length="318" mass="36399">MANFNERSADAIAQKTKEILKDPALIEKAVKKEAASIISGRIAKRFFDDAYAISYSKADLARRPFLNIGPGSFRHSNWRTADKKYGDGSAAWTEMRRGVKQAPVDYYWDVYTGDQMSEEDSFFKVIYTSHVIEHLFPQDVTFLLSEAQRLLEPGGVLRIVCPDAEQIANAYRERDWVFFMNYLIAKTGRQSTPMSKMREPLLAELAAEFLIEWTSLLTHKGNPITLNRAQCVKFLAGYSDIFEAFDEASRLSSRELNQSAGGHVNWFSREKLKRLLHEAGFSRINESAYLKSSIPVLRDSRYFDRTDPEMSLFMEAIK</sequence>
<dbReference type="SUPFAM" id="SSF53335">
    <property type="entry name" value="S-adenosyl-L-methionine-dependent methyltransferases"/>
    <property type="match status" value="1"/>
</dbReference>
<dbReference type="InterPro" id="IPR029063">
    <property type="entry name" value="SAM-dependent_MTases_sf"/>
</dbReference>
<accession>A0ABY8M2A5</accession>
<dbReference type="GO" id="GO:0032259">
    <property type="term" value="P:methylation"/>
    <property type="evidence" value="ECO:0007669"/>
    <property type="project" value="UniProtKB-KW"/>
</dbReference>
<evidence type="ECO:0000313" key="1">
    <source>
        <dbReference type="EMBL" id="WGI68680.1"/>
    </source>
</evidence>
<reference evidence="1 2" key="1">
    <citation type="submission" date="2023-04" db="EMBL/GenBank/DDBJ databases">
        <title>Neorhizobium petrolearium OS53, complete genome.</title>
        <authorList>
            <person name="Yu T."/>
        </authorList>
    </citation>
    <scope>NUCLEOTIDE SEQUENCE [LARGE SCALE GENOMIC DNA]</scope>
    <source>
        <strain evidence="1 2">OS53</strain>
    </source>
</reference>